<proteinExistence type="inferred from homology"/>
<comment type="caution">
    <text evidence="4">The sequence shown here is derived from an EMBL/GenBank/DDBJ whole genome shotgun (WGS) entry which is preliminary data.</text>
</comment>
<name>A0ABT8GG54_9MICO</name>
<protein>
    <submittedName>
        <fullName evidence="4">SDR family NAD(P)-dependent oxidoreductase</fullName>
    </submittedName>
</protein>
<gene>
    <name evidence="4" type="ORF">QQX02_05605</name>
</gene>
<dbReference type="PRINTS" id="PR00080">
    <property type="entry name" value="SDRFAMILY"/>
</dbReference>
<dbReference type="PANTHER" id="PTHR44196:SF1">
    <property type="entry name" value="DEHYDROGENASE_REDUCTASE SDR FAMILY MEMBER 7B"/>
    <property type="match status" value="1"/>
</dbReference>
<sequence>MATALITGASRGLGEEFAWQLATARHDVVLVARDRDRLSELADTIRGAAGVRAEVLVADLATEDGQEAVAERLASEDEPVSLLVNNAGYGLGRGILSTTWEEEKAALDVLVTAPLRLSQVAAKSMTVRGHGAILNVSSVAAHLGNSTYAAHKRWVRDFTEALAGQLHGTGVSATAVLPGLVRTEFHDGPDLEYMKSEYPDAAWISSEAVVEAALAGVRRKAVVVTPSLRYAAGVGLLRMLPKSATRRSGSLRRG</sequence>
<dbReference type="Gene3D" id="3.40.50.720">
    <property type="entry name" value="NAD(P)-binding Rossmann-like Domain"/>
    <property type="match status" value="1"/>
</dbReference>
<accession>A0ABT8GG54</accession>
<dbReference type="PIRSF" id="PIRSF000126">
    <property type="entry name" value="11-beta-HSD1"/>
    <property type="match status" value="1"/>
</dbReference>
<keyword evidence="5" id="KW-1185">Reference proteome</keyword>
<dbReference type="RefSeq" id="WP_301141778.1">
    <property type="nucleotide sequence ID" value="NZ_JAUHQA010000001.1"/>
</dbReference>
<dbReference type="InterPro" id="IPR036291">
    <property type="entry name" value="NAD(P)-bd_dom_sf"/>
</dbReference>
<evidence type="ECO:0000256" key="3">
    <source>
        <dbReference type="RuleBase" id="RU000363"/>
    </source>
</evidence>
<dbReference type="Pfam" id="PF00106">
    <property type="entry name" value="adh_short"/>
    <property type="match status" value="1"/>
</dbReference>
<dbReference type="PRINTS" id="PR00081">
    <property type="entry name" value="GDHRDH"/>
</dbReference>
<evidence type="ECO:0000313" key="5">
    <source>
        <dbReference type="Proteomes" id="UP001172708"/>
    </source>
</evidence>
<comment type="similarity">
    <text evidence="1 3">Belongs to the short-chain dehydrogenases/reductases (SDR) family.</text>
</comment>
<dbReference type="CDD" id="cd05233">
    <property type="entry name" value="SDR_c"/>
    <property type="match status" value="1"/>
</dbReference>
<dbReference type="Proteomes" id="UP001172708">
    <property type="component" value="Unassembled WGS sequence"/>
</dbReference>
<organism evidence="4 5">
    <name type="scientific">Demequina muriae</name>
    <dbReference type="NCBI Taxonomy" id="3051664"/>
    <lineage>
        <taxon>Bacteria</taxon>
        <taxon>Bacillati</taxon>
        <taxon>Actinomycetota</taxon>
        <taxon>Actinomycetes</taxon>
        <taxon>Micrococcales</taxon>
        <taxon>Demequinaceae</taxon>
        <taxon>Demequina</taxon>
    </lineage>
</organism>
<dbReference type="SUPFAM" id="SSF51735">
    <property type="entry name" value="NAD(P)-binding Rossmann-fold domains"/>
    <property type="match status" value="1"/>
</dbReference>
<dbReference type="PANTHER" id="PTHR44196">
    <property type="entry name" value="DEHYDROGENASE/REDUCTASE SDR FAMILY MEMBER 7B"/>
    <property type="match status" value="1"/>
</dbReference>
<evidence type="ECO:0000313" key="4">
    <source>
        <dbReference type="EMBL" id="MDN4480397.1"/>
    </source>
</evidence>
<evidence type="ECO:0000256" key="1">
    <source>
        <dbReference type="ARBA" id="ARBA00006484"/>
    </source>
</evidence>
<evidence type="ECO:0000256" key="2">
    <source>
        <dbReference type="ARBA" id="ARBA00023002"/>
    </source>
</evidence>
<reference evidence="4" key="1">
    <citation type="submission" date="2023-06" db="EMBL/GenBank/DDBJ databases">
        <title>Egi l300058.</title>
        <authorList>
            <person name="Gao L."/>
            <person name="Fang B.-Z."/>
            <person name="Li W.-J."/>
        </authorList>
    </citation>
    <scope>NUCLEOTIDE SEQUENCE</scope>
    <source>
        <strain evidence="4">EGI L300058</strain>
    </source>
</reference>
<dbReference type="InterPro" id="IPR002347">
    <property type="entry name" value="SDR_fam"/>
</dbReference>
<keyword evidence="2" id="KW-0560">Oxidoreductase</keyword>
<dbReference type="EMBL" id="JAUHQA010000001">
    <property type="protein sequence ID" value="MDN4480397.1"/>
    <property type="molecule type" value="Genomic_DNA"/>
</dbReference>